<dbReference type="InterPro" id="IPR002104">
    <property type="entry name" value="Integrase_catalytic"/>
</dbReference>
<gene>
    <name evidence="3" type="ORF">ISF6_3422</name>
</gene>
<proteinExistence type="predicted"/>
<dbReference type="STRING" id="1547922.ISF6_3422"/>
<name>A0A0K8NUB6_PISS1</name>
<dbReference type="Gene3D" id="1.10.443.10">
    <property type="entry name" value="Intergrase catalytic core"/>
    <property type="match status" value="1"/>
</dbReference>
<evidence type="ECO:0000313" key="3">
    <source>
        <dbReference type="EMBL" id="GAP33996.1"/>
    </source>
</evidence>
<organism evidence="3 4">
    <name type="scientific">Piscinibacter sakaiensis</name>
    <name type="common">Ideonella sakaiensis</name>
    <dbReference type="NCBI Taxonomy" id="1547922"/>
    <lineage>
        <taxon>Bacteria</taxon>
        <taxon>Pseudomonadati</taxon>
        <taxon>Pseudomonadota</taxon>
        <taxon>Betaproteobacteria</taxon>
        <taxon>Burkholderiales</taxon>
        <taxon>Sphaerotilaceae</taxon>
        <taxon>Piscinibacter</taxon>
    </lineage>
</organism>
<dbReference type="GO" id="GO:0015074">
    <property type="term" value="P:DNA integration"/>
    <property type="evidence" value="ECO:0007669"/>
    <property type="project" value="InterPro"/>
</dbReference>
<evidence type="ECO:0000259" key="2">
    <source>
        <dbReference type="PROSITE" id="PS51898"/>
    </source>
</evidence>
<dbReference type="InterPro" id="IPR011010">
    <property type="entry name" value="DNA_brk_join_enz"/>
</dbReference>
<protein>
    <recommendedName>
        <fullName evidence="2">Tyr recombinase domain-containing protein</fullName>
    </recommendedName>
</protein>
<feature type="domain" description="Tyr recombinase" evidence="2">
    <location>
        <begin position="89"/>
        <end position="303"/>
    </location>
</feature>
<evidence type="ECO:0000313" key="4">
    <source>
        <dbReference type="Proteomes" id="UP000037660"/>
    </source>
</evidence>
<reference evidence="3 4" key="2">
    <citation type="journal article" date="2016" name="Science">
        <title>A bacterium that degrades and assimilates poly(ethylene terephthalate).</title>
        <authorList>
            <person name="Yoshida S."/>
            <person name="Hiraga K."/>
            <person name="Takehana T."/>
            <person name="Taniguchi I."/>
            <person name="Yamaji H."/>
            <person name="Maeda Y."/>
            <person name="Toyohara K."/>
            <person name="Miyamoto K."/>
            <person name="Kimura Y."/>
            <person name="Oda K."/>
        </authorList>
    </citation>
    <scope>NUCLEOTIDE SEQUENCE [LARGE SCALE GENOMIC DNA]</scope>
    <source>
        <strain evidence="4">NBRC 110686 / TISTR 2288 / 201-F6</strain>
    </source>
</reference>
<dbReference type="Proteomes" id="UP000037660">
    <property type="component" value="Unassembled WGS sequence"/>
</dbReference>
<sequence length="303" mass="33535">MGRLPLDSLSLLISVVEGGRSYKEVASDLGVARSTVERRIKGLLRRLQQAGALGSIRVDWLDSLVAIRRERETIMAAARAHDVGAPPPPCRVVLDADEVAAGASRLRSCCRSANRDIALIYTLLCTGLKTMELALLEVGDYLDENGNVRRVSTLRGEVAASGIARPLYFNSSRAVASIDIYLEERMRRRLGTGEPGRFRGLDPKSRLFLTEAGRPFLITRRSPTDSRLTSKYLQATLRLAFARAGWVGMTAQQARRQVALSLDRQGADRAQLRELLGLRSARQVRRLLRLPPMPLDLVSHEIV</sequence>
<dbReference type="InterPro" id="IPR013762">
    <property type="entry name" value="Integrase-like_cat_sf"/>
</dbReference>
<dbReference type="GO" id="GO:0006310">
    <property type="term" value="P:DNA recombination"/>
    <property type="evidence" value="ECO:0007669"/>
    <property type="project" value="UniProtKB-KW"/>
</dbReference>
<comment type="caution">
    <text evidence="3">The sequence shown here is derived from an EMBL/GenBank/DDBJ whole genome shotgun (WGS) entry which is preliminary data.</text>
</comment>
<keyword evidence="4" id="KW-1185">Reference proteome</keyword>
<dbReference type="PROSITE" id="PS51898">
    <property type="entry name" value="TYR_RECOMBINASE"/>
    <property type="match status" value="1"/>
</dbReference>
<dbReference type="GO" id="GO:0003677">
    <property type="term" value="F:DNA binding"/>
    <property type="evidence" value="ECO:0007669"/>
    <property type="project" value="InterPro"/>
</dbReference>
<dbReference type="SUPFAM" id="SSF56349">
    <property type="entry name" value="DNA breaking-rejoining enzymes"/>
    <property type="match status" value="1"/>
</dbReference>
<accession>A0A0K8NUB6</accession>
<reference evidence="4" key="1">
    <citation type="submission" date="2015-07" db="EMBL/GenBank/DDBJ databases">
        <title>Discovery of a poly(ethylene terephthalate assimilation.</title>
        <authorList>
            <person name="Yoshida S."/>
            <person name="Hiraga K."/>
            <person name="Takehana T."/>
            <person name="Taniguchi I."/>
            <person name="Yamaji H."/>
            <person name="Maeda Y."/>
            <person name="Toyohara K."/>
            <person name="Miyamoto K."/>
            <person name="Kimura Y."/>
            <person name="Oda K."/>
        </authorList>
    </citation>
    <scope>NUCLEOTIDE SEQUENCE [LARGE SCALE GENOMIC DNA]</scope>
    <source>
        <strain evidence="4">NBRC 110686 / TISTR 2288 / 201-F6</strain>
    </source>
</reference>
<dbReference type="EMBL" id="BBYR01000005">
    <property type="protein sequence ID" value="GAP33996.1"/>
    <property type="molecule type" value="Genomic_DNA"/>
</dbReference>
<dbReference type="AlphaFoldDB" id="A0A0K8NUB6"/>
<evidence type="ECO:0000256" key="1">
    <source>
        <dbReference type="ARBA" id="ARBA00023172"/>
    </source>
</evidence>
<keyword evidence="1" id="KW-0233">DNA recombination</keyword>